<gene>
    <name evidence="1" type="ORF">ACFP3R_30765</name>
</gene>
<dbReference type="Proteomes" id="UP001596220">
    <property type="component" value="Unassembled WGS sequence"/>
</dbReference>
<evidence type="ECO:0000313" key="1">
    <source>
        <dbReference type="EMBL" id="MFC6093675.1"/>
    </source>
</evidence>
<organism evidence="1 2">
    <name type="scientific">Saccharothrix lopnurensis</name>
    <dbReference type="NCBI Taxonomy" id="1670621"/>
    <lineage>
        <taxon>Bacteria</taxon>
        <taxon>Bacillati</taxon>
        <taxon>Actinomycetota</taxon>
        <taxon>Actinomycetes</taxon>
        <taxon>Pseudonocardiales</taxon>
        <taxon>Pseudonocardiaceae</taxon>
        <taxon>Saccharothrix</taxon>
    </lineage>
</organism>
<keyword evidence="2" id="KW-1185">Reference proteome</keyword>
<accession>A0ABW1PE30</accession>
<proteinExistence type="predicted"/>
<comment type="caution">
    <text evidence="1">The sequence shown here is derived from an EMBL/GenBank/DDBJ whole genome shotgun (WGS) entry which is preliminary data.</text>
</comment>
<reference evidence="2" key="1">
    <citation type="journal article" date="2019" name="Int. J. Syst. Evol. Microbiol.">
        <title>The Global Catalogue of Microorganisms (GCM) 10K type strain sequencing project: providing services to taxonomists for standard genome sequencing and annotation.</title>
        <authorList>
            <consortium name="The Broad Institute Genomics Platform"/>
            <consortium name="The Broad Institute Genome Sequencing Center for Infectious Disease"/>
            <person name="Wu L."/>
            <person name="Ma J."/>
        </authorList>
    </citation>
    <scope>NUCLEOTIDE SEQUENCE [LARGE SCALE GENOMIC DNA]</scope>
    <source>
        <strain evidence="2">CGMCC 4.7246</strain>
    </source>
</reference>
<sequence length="104" mass="11448">MDQWDQDAIDLVEPGFIEFARNGTGEFGFIAVNGGMDCRWSERDGRPFVEFTWEGNDEMDQASGRGWAVLAEDGTLTGHLFFHLGEDSGFRATPFPGTGARGGR</sequence>
<dbReference type="EMBL" id="JBHSQO010000048">
    <property type="protein sequence ID" value="MFC6093675.1"/>
    <property type="molecule type" value="Genomic_DNA"/>
</dbReference>
<dbReference type="RefSeq" id="WP_380641106.1">
    <property type="nucleotide sequence ID" value="NZ_JBHSQO010000048.1"/>
</dbReference>
<evidence type="ECO:0000313" key="2">
    <source>
        <dbReference type="Proteomes" id="UP001596220"/>
    </source>
</evidence>
<name>A0ABW1PE30_9PSEU</name>
<protein>
    <submittedName>
        <fullName evidence="1">Uncharacterized protein</fullName>
    </submittedName>
</protein>